<evidence type="ECO:0000256" key="3">
    <source>
        <dbReference type="ARBA" id="ARBA00022670"/>
    </source>
</evidence>
<keyword evidence="11" id="KW-0150">Chloroplast</keyword>
<dbReference type="GO" id="GO:0009368">
    <property type="term" value="C:endopeptidase Clp complex"/>
    <property type="evidence" value="ECO:0007669"/>
    <property type="project" value="TreeGrafter"/>
</dbReference>
<dbReference type="GO" id="GO:0004252">
    <property type="term" value="F:serine-type endopeptidase activity"/>
    <property type="evidence" value="ECO:0007669"/>
    <property type="project" value="UniProtKB-UniRule"/>
</dbReference>
<evidence type="ECO:0000256" key="5">
    <source>
        <dbReference type="ARBA" id="ARBA00022825"/>
    </source>
</evidence>
<evidence type="ECO:0000256" key="9">
    <source>
        <dbReference type="RuleBase" id="RU003567"/>
    </source>
</evidence>
<geneLocation type="chloroplast" evidence="11"/>
<dbReference type="EC" id="3.4.21.92" evidence="7"/>
<dbReference type="PANTHER" id="PTHR10381">
    <property type="entry name" value="ATP-DEPENDENT CLP PROTEASE PROTEOLYTIC SUBUNIT"/>
    <property type="match status" value="1"/>
</dbReference>
<feature type="region of interest" description="Disordered" evidence="10">
    <location>
        <begin position="1"/>
        <end position="139"/>
    </location>
</feature>
<feature type="active site" evidence="7 8">
    <location>
        <position position="303"/>
    </location>
</feature>
<dbReference type="Pfam" id="PF00574">
    <property type="entry name" value="CLP_protease"/>
    <property type="match status" value="1"/>
</dbReference>
<feature type="compositionally biased region" description="Basic and acidic residues" evidence="10">
    <location>
        <begin position="20"/>
        <end position="41"/>
    </location>
</feature>
<sequence length="375" mass="41611">MPVGIPQVAFLFPNGKKKQKIDGSSKDDGDDDDAKKNEIKGKGIPIGDPPDDAKKNEIKGIPIGDPPDDAKKNEIKGIPIGDPSDDKKKRKINGIPIGDRDDTKKQKKSGIPIGDRDDTKKQKKLNAIPLGDRDDIPNSDMPYSETFGYKRNYTYDTATAVPIRRNGDGDSGGAGAEAPIPTTDDKDKGKDEEEATWVDLYNRLYRERLLFLGQEIDTESSNNICGLMIYLSIEDASRNLHLFINSPGGGIISGVSIFDTMQFVLAEVQTICFGLAGSMASFVLLGGELTKRLALPHSRVMMHQPASSFYKDKSRLFSLDSRELLKFREKITLTYAQRTNQPEWVIWEDLERDSFMSPEEALDHGIVDRVGVDIF</sequence>
<comment type="similarity">
    <text evidence="1 7 9">Belongs to the peptidase S14 family.</text>
</comment>
<dbReference type="InterPro" id="IPR033135">
    <property type="entry name" value="ClpP_His_AS"/>
</dbReference>
<dbReference type="PRINTS" id="PR00127">
    <property type="entry name" value="CLPPROTEASEP"/>
</dbReference>
<accession>B0LP70</accession>
<protein>
    <recommendedName>
        <fullName evidence="7 9">ATP-dependent Clp protease proteolytic subunit</fullName>
        <ecNumber evidence="7">3.4.21.92</ecNumber>
    </recommendedName>
    <alternativeName>
        <fullName evidence="7">Endopeptidase Clp</fullName>
    </alternativeName>
</protein>
<name>B0LP70_SILFC</name>
<organism evidence="11">
    <name type="scientific">Silene flos-cuculi</name>
    <name type="common">Ragged robin</name>
    <name type="synonym">Lychnis flos-cuculi</name>
    <dbReference type="NCBI Taxonomy" id="42036"/>
    <lineage>
        <taxon>Eukaryota</taxon>
        <taxon>Viridiplantae</taxon>
        <taxon>Streptophyta</taxon>
        <taxon>Embryophyta</taxon>
        <taxon>Tracheophyta</taxon>
        <taxon>Spermatophyta</taxon>
        <taxon>Magnoliopsida</taxon>
        <taxon>eudicotyledons</taxon>
        <taxon>Gunneridae</taxon>
        <taxon>Pentapetalae</taxon>
        <taxon>Caryophyllales</taxon>
        <taxon>Caryophyllaceae</taxon>
        <taxon>Sileneae</taxon>
        <taxon>Silene</taxon>
        <taxon>Silene subgen. Lychnis</taxon>
        <taxon>Silene sect. Coccyganthe</taxon>
    </lineage>
</organism>
<dbReference type="GO" id="GO:0006515">
    <property type="term" value="P:protein quality control for misfolded or incompletely synthesized proteins"/>
    <property type="evidence" value="ECO:0007669"/>
    <property type="project" value="TreeGrafter"/>
</dbReference>
<reference evidence="11" key="1">
    <citation type="journal article" date="2008" name="PLoS ONE">
        <title>Whole-Gene Positive Selection, Elevated Synonymous Substitution Rates, Duplication, and Indel Evolution of the Chloroplast clpP1 Gene.</title>
        <authorList>
            <person name="Erixon P."/>
            <person name="Oxelman B."/>
        </authorList>
    </citation>
    <scope>NUCLEOTIDE SEQUENCE</scope>
    <source>
        <strain evidence="11">03053</strain>
    </source>
</reference>
<dbReference type="CDD" id="cd07017">
    <property type="entry name" value="S14_ClpP_2"/>
    <property type="match status" value="1"/>
</dbReference>
<dbReference type="Gene3D" id="3.90.226.10">
    <property type="entry name" value="2-enoyl-CoA Hydratase, Chain A, domain 1"/>
    <property type="match status" value="1"/>
</dbReference>
<keyword evidence="4 7" id="KW-0378">Hydrolase</keyword>
<dbReference type="GO" id="GO:0004176">
    <property type="term" value="F:ATP-dependent peptidase activity"/>
    <property type="evidence" value="ECO:0007669"/>
    <property type="project" value="InterPro"/>
</dbReference>
<proteinExistence type="inferred from homology"/>
<dbReference type="InterPro" id="IPR023562">
    <property type="entry name" value="ClpP/TepA"/>
</dbReference>
<dbReference type="HAMAP" id="MF_00444">
    <property type="entry name" value="ClpP"/>
    <property type="match status" value="1"/>
</dbReference>
<dbReference type="GO" id="GO:0051117">
    <property type="term" value="F:ATPase binding"/>
    <property type="evidence" value="ECO:0007669"/>
    <property type="project" value="TreeGrafter"/>
</dbReference>
<evidence type="ECO:0000256" key="8">
    <source>
        <dbReference type="PROSITE-ProRule" id="PRU10086"/>
    </source>
</evidence>
<dbReference type="InterPro" id="IPR001907">
    <property type="entry name" value="ClpP"/>
</dbReference>
<dbReference type="SUPFAM" id="SSF52096">
    <property type="entry name" value="ClpP/crotonase"/>
    <property type="match status" value="1"/>
</dbReference>
<evidence type="ECO:0000256" key="7">
    <source>
        <dbReference type="HAMAP-Rule" id="MF_00444"/>
    </source>
</evidence>
<keyword evidence="5 7" id="KW-0720">Serine protease</keyword>
<gene>
    <name evidence="7 11" type="primary">clpP</name>
</gene>
<evidence type="ECO:0000256" key="10">
    <source>
        <dbReference type="SAM" id="MobiDB-lite"/>
    </source>
</evidence>
<comment type="function">
    <text evidence="7">Cleaves peptides in various proteins in a process that requires ATP hydrolysis. Has a chymotrypsin-like activity. Plays a major role in the degradation of misfolded proteins.</text>
</comment>
<feature type="region of interest" description="Disordered" evidence="10">
    <location>
        <begin position="162"/>
        <end position="192"/>
    </location>
</feature>
<comment type="subcellular location">
    <subcellularLocation>
        <location evidence="7">Plastid</location>
        <location evidence="7">Chloroplast stroma</location>
    </subcellularLocation>
</comment>
<evidence type="ECO:0000256" key="2">
    <source>
        <dbReference type="ARBA" id="ARBA00022640"/>
    </source>
</evidence>
<dbReference type="AlphaFoldDB" id="B0LP70"/>
<comment type="catalytic activity">
    <reaction evidence="6 7 8">
        <text>Hydrolysis of proteins to small peptides in the presence of ATP and magnesium. alpha-casein is the usual test substrate. In the absence of ATP, only oligopeptides shorter than five residues are hydrolyzed (such as succinyl-Leu-Tyr-|-NHMec, and Leu-Tyr-Leu-|-Tyr-Trp, in which cleavage of the -Tyr-|-Leu- and -Tyr-|-Trp bonds also occurs).</text>
        <dbReference type="EC" id="3.4.21.92"/>
    </reaction>
</comment>
<keyword evidence="2 11" id="KW-0934">Plastid</keyword>
<evidence type="ECO:0000256" key="6">
    <source>
        <dbReference type="ARBA" id="ARBA00034021"/>
    </source>
</evidence>
<feature type="active site" description="Nucleophile" evidence="7">
    <location>
        <position position="278"/>
    </location>
</feature>
<dbReference type="EMBL" id="EU308523">
    <property type="protein sequence ID" value="ABY84429.1"/>
    <property type="molecule type" value="Genomic_DNA"/>
</dbReference>
<dbReference type="GO" id="GO:0009570">
    <property type="term" value="C:chloroplast stroma"/>
    <property type="evidence" value="ECO:0007669"/>
    <property type="project" value="UniProtKB-SubCell"/>
</dbReference>
<dbReference type="PROSITE" id="PS00382">
    <property type="entry name" value="CLP_PROTEASE_HIS"/>
    <property type="match status" value="1"/>
</dbReference>
<evidence type="ECO:0000256" key="4">
    <source>
        <dbReference type="ARBA" id="ARBA00022801"/>
    </source>
</evidence>
<keyword evidence="3 7" id="KW-0645">Protease</keyword>
<evidence type="ECO:0000256" key="1">
    <source>
        <dbReference type="ARBA" id="ARBA00007039"/>
    </source>
</evidence>
<dbReference type="PANTHER" id="PTHR10381:SF15">
    <property type="entry name" value="CHLOROPLASTIC ATP-DEPENDENT CLP PROTEASE PROTEOLYTIC SUBUNIT 1"/>
    <property type="match status" value="1"/>
</dbReference>
<comment type="subunit">
    <text evidence="7">Component of the chloroplastic Clp protease core complex.</text>
</comment>
<dbReference type="InterPro" id="IPR029045">
    <property type="entry name" value="ClpP/crotonase-like_dom_sf"/>
</dbReference>
<evidence type="ECO:0000313" key="11">
    <source>
        <dbReference type="EMBL" id="ABY84429.1"/>
    </source>
</evidence>